<dbReference type="Gene3D" id="3.40.50.720">
    <property type="entry name" value="NAD(P)-binding Rossmann-like Domain"/>
    <property type="match status" value="2"/>
</dbReference>
<dbReference type="AlphaFoldDB" id="A0A0J9XD49"/>
<sequence>MPDCTLTTPLKSAKVLVLGDVTRKTDTWKQMSTQFSYYEYNLTSREEFIHKLQTTFSDVNAIWITWEGFSPIGGLDDEIVAHLPSSLKMIVSCAVGYDHLNGAALAERGITLCNAPGLAAAPVADHVLLQTLSLFRYTPIFEHILRRHGSTNTTRTAISTSGWDSETGRPLQHLCNQRLPDYDAARDHAPRFSLGAYVGGREVRQPRGHSVGIVGFGAIGREIGARLASIGMKVHYYKRSPLTSEETAALGYEATYHSSLDSALQVSELLVLACPLTSDTLHMLNSRTFALLPDGAKLINIGRGKLIDTSALLDALRAGKVTGAALDVFESEPNVEPELLQRWDVLLTPHIASSTIETLQGAEQICVDNMVNGFYGDGLSVTRVN</sequence>
<name>A0A0J9XD49_GEOCN</name>
<dbReference type="InterPro" id="IPR006140">
    <property type="entry name" value="D-isomer_DH_NAD-bd"/>
</dbReference>
<dbReference type="Pfam" id="PF00389">
    <property type="entry name" value="2-Hacid_dh"/>
    <property type="match status" value="1"/>
</dbReference>
<keyword evidence="2" id="KW-0520">NAD</keyword>
<dbReference type="InterPro" id="IPR029752">
    <property type="entry name" value="D-isomer_DH_CS1"/>
</dbReference>
<evidence type="ECO:0000256" key="1">
    <source>
        <dbReference type="ARBA" id="ARBA00023002"/>
    </source>
</evidence>
<accession>A0A0J9XD49</accession>
<comment type="similarity">
    <text evidence="3">Belongs to the D-isomer specific 2-hydroxyacid dehydrogenase family.</text>
</comment>
<keyword evidence="7" id="KW-1185">Reference proteome</keyword>
<evidence type="ECO:0000256" key="2">
    <source>
        <dbReference type="ARBA" id="ARBA00023027"/>
    </source>
</evidence>
<dbReference type="OrthoDB" id="298012at2759"/>
<dbReference type="GO" id="GO:0051287">
    <property type="term" value="F:NAD binding"/>
    <property type="evidence" value="ECO:0007669"/>
    <property type="project" value="InterPro"/>
</dbReference>
<evidence type="ECO:0000259" key="5">
    <source>
        <dbReference type="Pfam" id="PF02826"/>
    </source>
</evidence>
<dbReference type="SUPFAM" id="SSF51735">
    <property type="entry name" value="NAD(P)-binding Rossmann-fold domains"/>
    <property type="match status" value="1"/>
</dbReference>
<dbReference type="EMBL" id="CCBN010000008">
    <property type="protein sequence ID" value="CDO54759.1"/>
    <property type="molecule type" value="Genomic_DNA"/>
</dbReference>
<proteinExistence type="inferred from homology"/>
<evidence type="ECO:0000313" key="6">
    <source>
        <dbReference type="EMBL" id="CDO54759.1"/>
    </source>
</evidence>
<dbReference type="InterPro" id="IPR050223">
    <property type="entry name" value="D-isomer_2-hydroxyacid_DH"/>
</dbReference>
<dbReference type="Pfam" id="PF02826">
    <property type="entry name" value="2-Hacid_dh_C"/>
    <property type="match status" value="1"/>
</dbReference>
<feature type="domain" description="D-isomer specific 2-hydroxyacid dehydrogenase NAD-binding" evidence="5">
    <location>
        <begin position="203"/>
        <end position="352"/>
    </location>
</feature>
<dbReference type="GO" id="GO:0005829">
    <property type="term" value="C:cytosol"/>
    <property type="evidence" value="ECO:0007669"/>
    <property type="project" value="TreeGrafter"/>
</dbReference>
<dbReference type="SUPFAM" id="SSF52283">
    <property type="entry name" value="Formate/glycerate dehydrogenase catalytic domain-like"/>
    <property type="match status" value="1"/>
</dbReference>
<comment type="caution">
    <text evidence="6">The sequence shown here is derived from an EMBL/GenBank/DDBJ whole genome shotgun (WGS) entry which is preliminary data.</text>
</comment>
<dbReference type="GO" id="GO:0030267">
    <property type="term" value="F:glyoxylate reductase (NADPH) activity"/>
    <property type="evidence" value="ECO:0007669"/>
    <property type="project" value="TreeGrafter"/>
</dbReference>
<keyword evidence="1 3" id="KW-0560">Oxidoreductase</keyword>
<evidence type="ECO:0000256" key="3">
    <source>
        <dbReference type="RuleBase" id="RU003719"/>
    </source>
</evidence>
<gene>
    <name evidence="6" type="ORF">BN980_GECA08s04190g</name>
</gene>
<evidence type="ECO:0000259" key="4">
    <source>
        <dbReference type="Pfam" id="PF00389"/>
    </source>
</evidence>
<protein>
    <submittedName>
        <fullName evidence="6">Similar to Saccharomyces cerevisiae YPL113C Glyoxylate reductase, acts on glyoxylate and hydroxypyruvate substrates</fullName>
    </submittedName>
</protein>
<dbReference type="STRING" id="1173061.A0A0J9XD49"/>
<dbReference type="GO" id="GO:0016618">
    <property type="term" value="F:hydroxypyruvate reductase [NAD(P)H] activity"/>
    <property type="evidence" value="ECO:0007669"/>
    <property type="project" value="TreeGrafter"/>
</dbReference>
<dbReference type="PROSITE" id="PS00065">
    <property type="entry name" value="D_2_HYDROXYACID_DH_1"/>
    <property type="match status" value="1"/>
</dbReference>
<dbReference type="CDD" id="cd12168">
    <property type="entry name" value="Mand_dh_like"/>
    <property type="match status" value="1"/>
</dbReference>
<dbReference type="Proteomes" id="UP000242525">
    <property type="component" value="Unassembled WGS sequence"/>
</dbReference>
<reference evidence="6" key="1">
    <citation type="submission" date="2014-03" db="EMBL/GenBank/DDBJ databases">
        <authorList>
            <person name="Casaregola S."/>
        </authorList>
    </citation>
    <scope>NUCLEOTIDE SEQUENCE [LARGE SCALE GENOMIC DNA]</scope>
    <source>
        <strain evidence="6">CLIB 918</strain>
    </source>
</reference>
<dbReference type="PANTHER" id="PTHR10996:SF178">
    <property type="entry name" value="2-HYDROXYACID DEHYDROGENASE YGL185C-RELATED"/>
    <property type="match status" value="1"/>
</dbReference>
<dbReference type="PANTHER" id="PTHR10996">
    <property type="entry name" value="2-HYDROXYACID DEHYDROGENASE-RELATED"/>
    <property type="match status" value="1"/>
</dbReference>
<organism evidence="6 7">
    <name type="scientific">Geotrichum candidum</name>
    <name type="common">Oospora lactis</name>
    <name type="synonym">Dipodascus geotrichum</name>
    <dbReference type="NCBI Taxonomy" id="1173061"/>
    <lineage>
        <taxon>Eukaryota</taxon>
        <taxon>Fungi</taxon>
        <taxon>Dikarya</taxon>
        <taxon>Ascomycota</taxon>
        <taxon>Saccharomycotina</taxon>
        <taxon>Dipodascomycetes</taxon>
        <taxon>Dipodascales</taxon>
        <taxon>Dipodascaceae</taxon>
        <taxon>Geotrichum</taxon>
    </lineage>
</organism>
<evidence type="ECO:0000313" key="7">
    <source>
        <dbReference type="Proteomes" id="UP000242525"/>
    </source>
</evidence>
<feature type="domain" description="D-isomer specific 2-hydroxyacid dehydrogenase catalytic" evidence="4">
    <location>
        <begin position="50"/>
        <end position="376"/>
    </location>
</feature>
<dbReference type="InterPro" id="IPR006139">
    <property type="entry name" value="D-isomer_2_OHA_DH_cat_dom"/>
</dbReference>
<dbReference type="InterPro" id="IPR036291">
    <property type="entry name" value="NAD(P)-bd_dom_sf"/>
</dbReference>